<accession>A0ABQ3KBR7</accession>
<evidence type="ECO:0000313" key="1">
    <source>
        <dbReference type="EMBL" id="GHG12004.1"/>
    </source>
</evidence>
<comment type="caution">
    <text evidence="1">The sequence shown here is derived from an EMBL/GenBank/DDBJ whole genome shotgun (WGS) entry which is preliminary data.</text>
</comment>
<sequence length="91" mass="9712">MLLRRAAHVRRAGDRIGLLRARAEPGGRIALLTSARSGRQPARLIASAGGIVSGQKMFDRGEITASLRARGFTEITERYAGVTQIVAGRLG</sequence>
<name>A0ABQ3KBR7_9PSEU</name>
<evidence type="ECO:0008006" key="3">
    <source>
        <dbReference type="Google" id="ProtNLM"/>
    </source>
</evidence>
<dbReference type="Proteomes" id="UP000649955">
    <property type="component" value="Unassembled WGS sequence"/>
</dbReference>
<proteinExistence type="predicted"/>
<dbReference type="EMBL" id="BNAW01000011">
    <property type="protein sequence ID" value="GHG12004.1"/>
    <property type="molecule type" value="Genomic_DNA"/>
</dbReference>
<keyword evidence="2" id="KW-1185">Reference proteome</keyword>
<reference evidence="2" key="1">
    <citation type="journal article" date="2019" name="Int. J. Syst. Evol. Microbiol.">
        <title>The Global Catalogue of Microorganisms (GCM) 10K type strain sequencing project: providing services to taxonomists for standard genome sequencing and annotation.</title>
        <authorList>
            <consortium name="The Broad Institute Genomics Platform"/>
            <consortium name="The Broad Institute Genome Sequencing Center for Infectious Disease"/>
            <person name="Wu L."/>
            <person name="Ma J."/>
        </authorList>
    </citation>
    <scope>NUCLEOTIDE SEQUENCE [LARGE SCALE GENOMIC DNA]</scope>
    <source>
        <strain evidence="2">CGMCC 4.7680</strain>
    </source>
</reference>
<gene>
    <name evidence="1" type="ORF">GCM10017567_31630</name>
</gene>
<protein>
    <recommendedName>
        <fullName evidence="3">Methyltransferase</fullName>
    </recommendedName>
</protein>
<evidence type="ECO:0000313" key="2">
    <source>
        <dbReference type="Proteomes" id="UP000649955"/>
    </source>
</evidence>
<organism evidence="1 2">
    <name type="scientific">Amycolatopsis bullii</name>
    <dbReference type="NCBI Taxonomy" id="941987"/>
    <lineage>
        <taxon>Bacteria</taxon>
        <taxon>Bacillati</taxon>
        <taxon>Actinomycetota</taxon>
        <taxon>Actinomycetes</taxon>
        <taxon>Pseudonocardiales</taxon>
        <taxon>Pseudonocardiaceae</taxon>
        <taxon>Amycolatopsis</taxon>
    </lineage>
</organism>